<protein>
    <submittedName>
        <fullName evidence="2">Dolichyl-phosphatebeta-glucosyltransferase</fullName>
        <ecNumber evidence="2">2.4.1.117</ecNumber>
    </submittedName>
</protein>
<gene>
    <name evidence="2" type="ORF">MNEG_11866</name>
</gene>
<organism evidence="2 3">
    <name type="scientific">Monoraphidium neglectum</name>
    <dbReference type="NCBI Taxonomy" id="145388"/>
    <lineage>
        <taxon>Eukaryota</taxon>
        <taxon>Viridiplantae</taxon>
        <taxon>Chlorophyta</taxon>
        <taxon>core chlorophytes</taxon>
        <taxon>Chlorophyceae</taxon>
        <taxon>CS clade</taxon>
        <taxon>Sphaeropleales</taxon>
        <taxon>Selenastraceae</taxon>
        <taxon>Monoraphidium</taxon>
    </lineage>
</organism>
<dbReference type="GO" id="GO:0006487">
    <property type="term" value="P:protein N-linked glycosylation"/>
    <property type="evidence" value="ECO:0007669"/>
    <property type="project" value="TreeGrafter"/>
</dbReference>
<dbReference type="GeneID" id="25729171"/>
<dbReference type="EMBL" id="KK103162">
    <property type="protein sequence ID" value="KIY96096.1"/>
    <property type="molecule type" value="Genomic_DNA"/>
</dbReference>
<dbReference type="GO" id="GO:0004581">
    <property type="term" value="F:dolichyl-phosphate beta-glucosyltransferase activity"/>
    <property type="evidence" value="ECO:0007669"/>
    <property type="project" value="UniProtKB-EC"/>
</dbReference>
<accession>A0A0D2M495</accession>
<sequence length="160" mass="18238">MPRRPPPNPQTQANSRSGAKPADASGPVAVAVGSRAHLETAALAERTRLRNFLMHGFHALVTFVAGHQVNDTQCGFKMFTRRAAAVIFSNQRLQRWCFDVELIYIAQRLGVPISEVQVKWTEMPGSKIRFTSILHMAWELATLKLCYQWLRLWRVYEETD</sequence>
<reference evidence="2 3" key="1">
    <citation type="journal article" date="2013" name="BMC Genomics">
        <title>Reconstruction of the lipid metabolism for the microalga Monoraphidium neglectum from its genome sequence reveals characteristics suitable for biofuel production.</title>
        <authorList>
            <person name="Bogen C."/>
            <person name="Al-Dilaimi A."/>
            <person name="Albersmeier A."/>
            <person name="Wichmann J."/>
            <person name="Grundmann M."/>
            <person name="Rupp O."/>
            <person name="Lauersen K.J."/>
            <person name="Blifernez-Klassen O."/>
            <person name="Kalinowski J."/>
            <person name="Goesmann A."/>
            <person name="Mussgnug J.H."/>
            <person name="Kruse O."/>
        </authorList>
    </citation>
    <scope>NUCLEOTIDE SEQUENCE [LARGE SCALE GENOMIC DNA]</scope>
    <source>
        <strain evidence="2 3">SAG 48.87</strain>
    </source>
</reference>
<feature type="non-terminal residue" evidence="2">
    <location>
        <position position="160"/>
    </location>
</feature>
<name>A0A0D2M495_9CHLO</name>
<evidence type="ECO:0000313" key="2">
    <source>
        <dbReference type="EMBL" id="KIY96096.1"/>
    </source>
</evidence>
<evidence type="ECO:0000313" key="3">
    <source>
        <dbReference type="Proteomes" id="UP000054498"/>
    </source>
</evidence>
<dbReference type="EC" id="2.4.1.117" evidence="2"/>
<dbReference type="InterPro" id="IPR029044">
    <property type="entry name" value="Nucleotide-diphossugar_trans"/>
</dbReference>
<dbReference type="OrthoDB" id="3784at2759"/>
<keyword evidence="2" id="KW-0328">Glycosyltransferase</keyword>
<dbReference type="PANTHER" id="PTHR10859:SF91">
    <property type="entry name" value="DOLICHYL-PHOSPHATE BETA-GLUCOSYLTRANSFERASE"/>
    <property type="match status" value="1"/>
</dbReference>
<dbReference type="Proteomes" id="UP000054498">
    <property type="component" value="Unassembled WGS sequence"/>
</dbReference>
<evidence type="ECO:0000256" key="1">
    <source>
        <dbReference type="SAM" id="MobiDB-lite"/>
    </source>
</evidence>
<dbReference type="PANTHER" id="PTHR10859">
    <property type="entry name" value="GLYCOSYL TRANSFERASE"/>
    <property type="match status" value="1"/>
</dbReference>
<dbReference type="STRING" id="145388.A0A0D2M495"/>
<dbReference type="RefSeq" id="XP_013895116.1">
    <property type="nucleotide sequence ID" value="XM_014039662.1"/>
</dbReference>
<keyword evidence="2" id="KW-0808">Transferase</keyword>
<dbReference type="GO" id="GO:0005789">
    <property type="term" value="C:endoplasmic reticulum membrane"/>
    <property type="evidence" value="ECO:0007669"/>
    <property type="project" value="TreeGrafter"/>
</dbReference>
<feature type="region of interest" description="Disordered" evidence="1">
    <location>
        <begin position="1"/>
        <end position="26"/>
    </location>
</feature>
<keyword evidence="3" id="KW-1185">Reference proteome</keyword>
<dbReference type="KEGG" id="mng:MNEG_11866"/>
<proteinExistence type="predicted"/>
<dbReference type="AlphaFoldDB" id="A0A0D2M495"/>
<dbReference type="SUPFAM" id="SSF53448">
    <property type="entry name" value="Nucleotide-diphospho-sugar transferases"/>
    <property type="match status" value="1"/>
</dbReference>